<reference evidence="5" key="1">
    <citation type="journal article" date="2015" name="Genome Announc.">
        <title>Draft Genome Sequence of Anaerolineae Strain TC1, a Novel Isolate from a Methanogenic Wastewater Treatment System.</title>
        <authorList>
            <person name="Matsuura N."/>
            <person name="Tourlousse D.M."/>
            <person name="Sun L."/>
            <person name="Toyonaga M."/>
            <person name="Kuroda K."/>
            <person name="Ohashi A."/>
            <person name="Cruz R."/>
            <person name="Yamaguchi T."/>
            <person name="Sekiguchi Y."/>
        </authorList>
    </citation>
    <scope>NUCLEOTIDE SEQUENCE [LARGE SCALE GENOMIC DNA]</scope>
    <source>
        <strain evidence="5">TC1</strain>
    </source>
</reference>
<dbReference type="PRINTS" id="PR00069">
    <property type="entry name" value="ALDKETRDTASE"/>
</dbReference>
<dbReference type="EMBL" id="DF968180">
    <property type="protein sequence ID" value="GAP39899.1"/>
    <property type="molecule type" value="Genomic_DNA"/>
</dbReference>
<dbReference type="PATRIC" id="fig|1678840.3.peg.1022"/>
<evidence type="ECO:0000256" key="3">
    <source>
        <dbReference type="ARBA" id="ARBA00023014"/>
    </source>
</evidence>
<dbReference type="PROSITE" id="PS00198">
    <property type="entry name" value="4FE4S_FER_1"/>
    <property type="match status" value="1"/>
</dbReference>
<dbReference type="InterPro" id="IPR023210">
    <property type="entry name" value="NADP_OxRdtase_dom"/>
</dbReference>
<dbReference type="GO" id="GO:0016491">
    <property type="term" value="F:oxidoreductase activity"/>
    <property type="evidence" value="ECO:0007669"/>
    <property type="project" value="InterPro"/>
</dbReference>
<gene>
    <name evidence="5" type="ORF">ATC1_12436</name>
</gene>
<dbReference type="PANTHER" id="PTHR43312">
    <property type="entry name" value="D-THREO-ALDOSE 1-DEHYDROGENASE"/>
    <property type="match status" value="1"/>
</dbReference>
<evidence type="ECO:0000313" key="5">
    <source>
        <dbReference type="EMBL" id="GAP39899.1"/>
    </source>
</evidence>
<organism evidence="5">
    <name type="scientific">Flexilinea flocculi</name>
    <dbReference type="NCBI Taxonomy" id="1678840"/>
    <lineage>
        <taxon>Bacteria</taxon>
        <taxon>Bacillati</taxon>
        <taxon>Chloroflexota</taxon>
        <taxon>Anaerolineae</taxon>
        <taxon>Anaerolineales</taxon>
        <taxon>Anaerolineaceae</taxon>
        <taxon>Flexilinea</taxon>
    </lineage>
</organism>
<protein>
    <submittedName>
        <fullName evidence="5">Predicted oxidoreductase of the aldo/keto reductase family</fullName>
    </submittedName>
</protein>
<proteinExistence type="predicted"/>
<evidence type="ECO:0000256" key="2">
    <source>
        <dbReference type="ARBA" id="ARBA00023004"/>
    </source>
</evidence>
<evidence type="ECO:0000256" key="1">
    <source>
        <dbReference type="ARBA" id="ARBA00022723"/>
    </source>
</evidence>
<dbReference type="GO" id="GO:0051536">
    <property type="term" value="F:iron-sulfur cluster binding"/>
    <property type="evidence" value="ECO:0007669"/>
    <property type="project" value="UniProtKB-KW"/>
</dbReference>
<keyword evidence="1" id="KW-0479">Metal-binding</keyword>
<name>A0A0K8PBK5_9CHLR</name>
<keyword evidence="2" id="KW-0408">Iron</keyword>
<dbReference type="RefSeq" id="WP_062278717.1">
    <property type="nucleotide sequence ID" value="NZ_DF968180.1"/>
</dbReference>
<dbReference type="InterPro" id="IPR017896">
    <property type="entry name" value="4Fe4S_Fe-S-bd"/>
</dbReference>
<dbReference type="SUPFAM" id="SSF51430">
    <property type="entry name" value="NAD(P)-linked oxidoreductase"/>
    <property type="match status" value="1"/>
</dbReference>
<dbReference type="InterPro" id="IPR020471">
    <property type="entry name" value="AKR"/>
</dbReference>
<evidence type="ECO:0000313" key="6">
    <source>
        <dbReference type="Proteomes" id="UP000053370"/>
    </source>
</evidence>
<keyword evidence="3" id="KW-0411">Iron-sulfur</keyword>
<dbReference type="GO" id="GO:0046872">
    <property type="term" value="F:metal ion binding"/>
    <property type="evidence" value="ECO:0007669"/>
    <property type="project" value="UniProtKB-KW"/>
</dbReference>
<dbReference type="InterPro" id="IPR017900">
    <property type="entry name" value="4Fe4S_Fe_S_CS"/>
</dbReference>
<dbReference type="PANTHER" id="PTHR43312:SF2">
    <property type="entry name" value="OXIDOREDUCTASE"/>
    <property type="match status" value="1"/>
</dbReference>
<dbReference type="PROSITE" id="PS51379">
    <property type="entry name" value="4FE4S_FER_2"/>
    <property type="match status" value="1"/>
</dbReference>
<dbReference type="SUPFAM" id="SSF46548">
    <property type="entry name" value="alpha-helical ferredoxin"/>
    <property type="match status" value="1"/>
</dbReference>
<dbReference type="InterPro" id="IPR053135">
    <property type="entry name" value="AKR2_Oxidoreductase"/>
</dbReference>
<evidence type="ECO:0000259" key="4">
    <source>
        <dbReference type="PROSITE" id="PS51379"/>
    </source>
</evidence>
<accession>A0A0K8PBK5</accession>
<dbReference type="InterPro" id="IPR036812">
    <property type="entry name" value="NAD(P)_OxRdtase_dom_sf"/>
</dbReference>
<feature type="domain" description="4Fe-4S ferredoxin-type" evidence="4">
    <location>
        <begin position="347"/>
        <end position="375"/>
    </location>
</feature>
<keyword evidence="6" id="KW-1185">Reference proteome</keyword>
<dbReference type="CDD" id="cd19096">
    <property type="entry name" value="AKR_Fe-S_oxidoreductase"/>
    <property type="match status" value="1"/>
</dbReference>
<sequence length="384" mass="43707">MQYRKFGKTGETVSALGFGCMRLPILNEKSENIDVKRAEEMLNYAYEHGVTYFDTAYVYHRPMHQGISKGFSENVLGNCFQGAKREKIFYATKLPTFVIQSPDEFEKTLHESLTSLKTDRIDFYLAHSLTKQTWDRMIQMGMLEFLQKAKESGKVRHLGFSFHDELPVFKEIVDSFDWEFAQIQYNYLDIRVQAGTEGLHYAASKNLGMVIMEPLRGGKLAVTPTEEVRNIWKKSQYDRSMAQRGLLFVWDDPAVSVVLSGMSTLDQVKENVRSADSAIAGTLSDFERSLYAEARKAYWNRTVVPCTGCEYCLPCPAGVNIPSNLNIVNELAMFGDVTLSKGNYEFQPPSERSENCVQCGVCLTKCPQHIQIPDHLQKLTEQMK</sequence>
<dbReference type="AlphaFoldDB" id="A0A0K8PBK5"/>
<dbReference type="Gene3D" id="3.20.20.100">
    <property type="entry name" value="NADP-dependent oxidoreductase domain"/>
    <property type="match status" value="1"/>
</dbReference>
<dbReference type="Proteomes" id="UP000053370">
    <property type="component" value="Unassembled WGS sequence"/>
</dbReference>
<dbReference type="STRING" id="1678840.ATC1_12436"/>
<dbReference type="OrthoDB" id="9773828at2"/>
<dbReference type="Pfam" id="PF00248">
    <property type="entry name" value="Aldo_ket_red"/>
    <property type="match status" value="1"/>
</dbReference>
<dbReference type="Pfam" id="PF13187">
    <property type="entry name" value="Fer4_9"/>
    <property type="match status" value="1"/>
</dbReference>